<evidence type="ECO:0000256" key="7">
    <source>
        <dbReference type="ARBA" id="ARBA00023125"/>
    </source>
</evidence>
<organism evidence="17 18">
    <name type="scientific">Halopseudomonas aestusnigri</name>
    <dbReference type="NCBI Taxonomy" id="857252"/>
    <lineage>
        <taxon>Bacteria</taxon>
        <taxon>Pseudomonadati</taxon>
        <taxon>Pseudomonadota</taxon>
        <taxon>Gammaproteobacteria</taxon>
        <taxon>Pseudomonadales</taxon>
        <taxon>Pseudomonadaceae</taxon>
        <taxon>Halopseudomonas</taxon>
    </lineage>
</organism>
<evidence type="ECO:0000256" key="3">
    <source>
        <dbReference type="ARBA" id="ARBA00022763"/>
    </source>
</evidence>
<keyword evidence="6 14" id="KW-0067">ATP-binding</keyword>
<proteinExistence type="inferred from homology"/>
<comment type="catalytic activity">
    <reaction evidence="13">
        <text>ATP + H2O = ADP + phosphate + H(+)</text>
        <dbReference type="Rhea" id="RHEA:13065"/>
        <dbReference type="ChEBI" id="CHEBI:15377"/>
        <dbReference type="ChEBI" id="CHEBI:15378"/>
        <dbReference type="ChEBI" id="CHEBI:30616"/>
        <dbReference type="ChEBI" id="CHEBI:43474"/>
        <dbReference type="ChEBI" id="CHEBI:456216"/>
        <dbReference type="EC" id="5.6.2.4"/>
    </reaction>
</comment>
<dbReference type="Pfam" id="PF21196">
    <property type="entry name" value="PcrA_UvrD_tudor"/>
    <property type="match status" value="1"/>
</dbReference>
<dbReference type="GO" id="GO:0005524">
    <property type="term" value="F:ATP binding"/>
    <property type="evidence" value="ECO:0007669"/>
    <property type="project" value="UniProtKB-UniRule"/>
</dbReference>
<evidence type="ECO:0000256" key="4">
    <source>
        <dbReference type="ARBA" id="ARBA00022801"/>
    </source>
</evidence>
<evidence type="ECO:0000256" key="8">
    <source>
        <dbReference type="ARBA" id="ARBA00023204"/>
    </source>
</evidence>
<evidence type="ECO:0000256" key="2">
    <source>
        <dbReference type="ARBA" id="ARBA00022741"/>
    </source>
</evidence>
<evidence type="ECO:0000256" key="5">
    <source>
        <dbReference type="ARBA" id="ARBA00022806"/>
    </source>
</evidence>
<reference evidence="17 18" key="1">
    <citation type="submission" date="2016-10" db="EMBL/GenBank/DDBJ databases">
        <authorList>
            <person name="Varghese N."/>
            <person name="Submissions S."/>
        </authorList>
    </citation>
    <scope>NUCLEOTIDE SEQUENCE [LARGE SCALE GENOMIC DNA]</scope>
    <source>
        <strain evidence="17 18">CECT 8317</strain>
    </source>
</reference>
<dbReference type="CDD" id="cd17932">
    <property type="entry name" value="DEXQc_UvrD"/>
    <property type="match status" value="1"/>
</dbReference>
<dbReference type="InterPro" id="IPR000212">
    <property type="entry name" value="DNA_helicase_UvrD/REP"/>
</dbReference>
<evidence type="ECO:0000256" key="9">
    <source>
        <dbReference type="ARBA" id="ARBA00023235"/>
    </source>
</evidence>
<feature type="domain" description="UvrD-like helicase C-terminal" evidence="16">
    <location>
        <begin position="287"/>
        <end position="566"/>
    </location>
</feature>
<dbReference type="NCBIfam" id="NF008743">
    <property type="entry name" value="PRK11773.1"/>
    <property type="match status" value="1"/>
</dbReference>
<protein>
    <recommendedName>
        <fullName evidence="11">DNA 3'-5' helicase</fullName>
        <ecNumber evidence="11">5.6.2.4</ecNumber>
    </recommendedName>
    <alternativeName>
        <fullName evidence="12">DNA 3'-5' helicase II</fullName>
    </alternativeName>
</protein>
<dbReference type="PROSITE" id="PS51217">
    <property type="entry name" value="UVRD_HELICASE_CTER"/>
    <property type="match status" value="1"/>
</dbReference>
<dbReference type="CDD" id="cd18807">
    <property type="entry name" value="SF1_C_UvrD"/>
    <property type="match status" value="1"/>
</dbReference>
<dbReference type="GO" id="GO:0033202">
    <property type="term" value="C:DNA helicase complex"/>
    <property type="evidence" value="ECO:0007669"/>
    <property type="project" value="TreeGrafter"/>
</dbReference>
<keyword evidence="7" id="KW-0238">DNA-binding</keyword>
<keyword evidence="5 14" id="KW-0347">Helicase</keyword>
<dbReference type="InterPro" id="IPR014016">
    <property type="entry name" value="UvrD-like_ATP-bd"/>
</dbReference>
<dbReference type="Pfam" id="PF00580">
    <property type="entry name" value="UvrD-helicase"/>
    <property type="match status" value="1"/>
</dbReference>
<dbReference type="Pfam" id="PF13361">
    <property type="entry name" value="UvrD_C"/>
    <property type="match status" value="1"/>
</dbReference>
<dbReference type="GO" id="GO:0005829">
    <property type="term" value="C:cytosol"/>
    <property type="evidence" value="ECO:0007669"/>
    <property type="project" value="TreeGrafter"/>
</dbReference>
<feature type="domain" description="UvrD-like helicase ATP-binding" evidence="15">
    <location>
        <begin position="8"/>
        <end position="286"/>
    </location>
</feature>
<dbReference type="Proteomes" id="UP000243518">
    <property type="component" value="Unassembled WGS sequence"/>
</dbReference>
<keyword evidence="8" id="KW-0234">DNA repair</keyword>
<dbReference type="GO" id="GO:0043138">
    <property type="term" value="F:3'-5' DNA helicase activity"/>
    <property type="evidence" value="ECO:0007669"/>
    <property type="project" value="UniProtKB-EC"/>
</dbReference>
<comment type="similarity">
    <text evidence="1">Belongs to the helicase family. UvrD subfamily.</text>
</comment>
<evidence type="ECO:0000256" key="13">
    <source>
        <dbReference type="ARBA" id="ARBA00048988"/>
    </source>
</evidence>
<evidence type="ECO:0000259" key="15">
    <source>
        <dbReference type="PROSITE" id="PS51198"/>
    </source>
</evidence>
<dbReference type="PANTHER" id="PTHR11070:SF2">
    <property type="entry name" value="ATP-DEPENDENT DNA HELICASE SRS2"/>
    <property type="match status" value="1"/>
</dbReference>
<dbReference type="GO" id="GO:0003677">
    <property type="term" value="F:DNA binding"/>
    <property type="evidence" value="ECO:0007669"/>
    <property type="project" value="UniProtKB-KW"/>
</dbReference>
<evidence type="ECO:0000259" key="16">
    <source>
        <dbReference type="PROSITE" id="PS51217"/>
    </source>
</evidence>
<dbReference type="SUPFAM" id="SSF52540">
    <property type="entry name" value="P-loop containing nucleoside triphosphate hydrolases"/>
    <property type="match status" value="1"/>
</dbReference>
<evidence type="ECO:0000256" key="10">
    <source>
        <dbReference type="ARBA" id="ARBA00034617"/>
    </source>
</evidence>
<keyword evidence="4 14" id="KW-0378">Hydrolase</keyword>
<dbReference type="InterPro" id="IPR027417">
    <property type="entry name" value="P-loop_NTPase"/>
</dbReference>
<keyword evidence="2 14" id="KW-0547">Nucleotide-binding</keyword>
<dbReference type="GO" id="GO:0016787">
    <property type="term" value="F:hydrolase activity"/>
    <property type="evidence" value="ECO:0007669"/>
    <property type="project" value="UniProtKB-UniRule"/>
</dbReference>
<dbReference type="InterPro" id="IPR013986">
    <property type="entry name" value="DExx_box_DNA_helicase_dom_sf"/>
</dbReference>
<comment type="catalytic activity">
    <reaction evidence="10">
        <text>Couples ATP hydrolysis with the unwinding of duplex DNA by translocating in the 3'-5' direction.</text>
        <dbReference type="EC" id="5.6.2.4"/>
    </reaction>
</comment>
<dbReference type="RefSeq" id="WP_088275821.1">
    <property type="nucleotide sequence ID" value="NZ_FNVE01000006.1"/>
</dbReference>
<feature type="binding site" evidence="14">
    <location>
        <begin position="29"/>
        <end position="36"/>
    </location>
    <ligand>
        <name>ATP</name>
        <dbReference type="ChEBI" id="CHEBI:30616"/>
    </ligand>
</feature>
<dbReference type="FunFam" id="1.10.486.10:FF:000003">
    <property type="entry name" value="ATP-dependent DNA helicase"/>
    <property type="match status" value="1"/>
</dbReference>
<dbReference type="AlphaFoldDB" id="A0AAQ1JQ94"/>
<accession>A0AAQ1JQ94</accession>
<dbReference type="Gene3D" id="1.10.10.160">
    <property type="match status" value="1"/>
</dbReference>
<evidence type="ECO:0000256" key="11">
    <source>
        <dbReference type="ARBA" id="ARBA00034808"/>
    </source>
</evidence>
<dbReference type="Gene3D" id="1.10.486.10">
    <property type="entry name" value="PCRA, domain 4"/>
    <property type="match status" value="1"/>
</dbReference>
<evidence type="ECO:0000256" key="1">
    <source>
        <dbReference type="ARBA" id="ARBA00009922"/>
    </source>
</evidence>
<evidence type="ECO:0000313" key="17">
    <source>
        <dbReference type="EMBL" id="SEG40371.1"/>
    </source>
</evidence>
<dbReference type="FunFam" id="1.10.10.160:FF:000001">
    <property type="entry name" value="ATP-dependent DNA helicase"/>
    <property type="match status" value="1"/>
</dbReference>
<dbReference type="FunFam" id="3.40.50.300:FF:001201">
    <property type="entry name" value="ATP-dependent DNA helicase UvrD2"/>
    <property type="match status" value="1"/>
</dbReference>
<comment type="caution">
    <text evidence="17">The sequence shown here is derived from an EMBL/GenBank/DDBJ whole genome shotgun (WGS) entry which is preliminary data.</text>
</comment>
<dbReference type="PANTHER" id="PTHR11070">
    <property type="entry name" value="UVRD / RECB / PCRA DNA HELICASE FAMILY MEMBER"/>
    <property type="match status" value="1"/>
</dbReference>
<evidence type="ECO:0000256" key="6">
    <source>
        <dbReference type="ARBA" id="ARBA00022840"/>
    </source>
</evidence>
<keyword evidence="18" id="KW-1185">Reference proteome</keyword>
<name>A0AAQ1JQ94_9GAMM</name>
<dbReference type="InterPro" id="IPR014017">
    <property type="entry name" value="DNA_helicase_UvrD-like_C"/>
</dbReference>
<dbReference type="EC" id="5.6.2.4" evidence="11"/>
<dbReference type="Gene3D" id="3.40.50.300">
    <property type="entry name" value="P-loop containing nucleotide triphosphate hydrolases"/>
    <property type="match status" value="2"/>
</dbReference>
<dbReference type="PROSITE" id="PS51198">
    <property type="entry name" value="UVRD_HELICASE_ATP_BIND"/>
    <property type="match status" value="1"/>
</dbReference>
<gene>
    <name evidence="17" type="ORF">SAMN05216586_106105</name>
</gene>
<dbReference type="GO" id="GO:0000725">
    <property type="term" value="P:recombinational repair"/>
    <property type="evidence" value="ECO:0007669"/>
    <property type="project" value="TreeGrafter"/>
</dbReference>
<evidence type="ECO:0000313" key="18">
    <source>
        <dbReference type="Proteomes" id="UP000243518"/>
    </source>
</evidence>
<dbReference type="GO" id="GO:0009314">
    <property type="term" value="P:response to radiation"/>
    <property type="evidence" value="ECO:0007669"/>
    <property type="project" value="UniProtKB-ARBA"/>
</dbReference>
<keyword evidence="3" id="KW-0227">DNA damage</keyword>
<sequence>MDISHLLNSLNDAQRQAVTAAVGQQLVLAGAGSGKTRVLVHRIAWLVQVEQASPWSILSVTFTNKAAYEMRARIEQLLGIAPQGMWVGTFHGLAHRLLRAHWREAGLAEQFQILDSDDQQRLVKRVIRELGLDENQWAPKQAQWWINAQKDEGLRPQNIQPAGDLYLSTMVRIYEAYEQACNRAGAVDFAELLLRSLELWRDNPALREQYRARFKHILVDEFQDTNAVQYAWLRHLAGKTPSLMVVGDDDQSIYGWRGARIENIQQFQTDYPNAEMIRLEQNYRSTATILKAANALIGNNSGRLGKELWTDGNEGEPIALYAGFNEQDEARFIVERIEQGIRDGLARSEMAILYRSNAQSRVLEEALLRSGIPYRIYGGQRFFERAEIKNAMAYLRLMSNRGDDGALERIINLPTRGIGDKTVELLRQQARERDVSMWQAACDLIDNKGLPGRAANAVQGFLVLIEEMAERAEGLPLYSQTQIAIEQSGLLRFHEQEKGDKAQARVENLEELVSAARGFENDMADEEEEGDVLLAFLAHASLEAGETQADRFEDSVQLMTLHSAKGLEFPLVFMAGVEEGLFPHKMSLEDPGRLEEERRLAYVGITRAMQQLVITWAETRRLYGSETFNKVSRFVREIPPELIREVRLGSQVSRPFGPAKGNLFASEATESTGFALGQRVEHALFGEGVVLNYEGHGAQARIQVNFDSEGSKWLMVAYAKLQAL</sequence>
<dbReference type="EMBL" id="FNVE01000006">
    <property type="protein sequence ID" value="SEG40371.1"/>
    <property type="molecule type" value="Genomic_DNA"/>
</dbReference>
<evidence type="ECO:0000256" key="12">
    <source>
        <dbReference type="ARBA" id="ARBA00034923"/>
    </source>
</evidence>
<evidence type="ECO:0000256" key="14">
    <source>
        <dbReference type="PROSITE-ProRule" id="PRU00560"/>
    </source>
</evidence>
<keyword evidence="9" id="KW-0413">Isomerase</keyword>